<evidence type="ECO:0000313" key="1">
    <source>
        <dbReference type="EMBL" id="TNN04894.1"/>
    </source>
</evidence>
<name>A0A4Z2CLH8_SCHJA</name>
<feature type="non-terminal residue" evidence="1">
    <location>
        <position position="65"/>
    </location>
</feature>
<dbReference type="Proteomes" id="UP000311919">
    <property type="component" value="Unassembled WGS sequence"/>
</dbReference>
<sequence>SVDQLDMTIEIVKFRKMLNNISEGIISMMVIIRNSLTNLKNAGKNQAKIQILVQNIENSLNEFEL</sequence>
<reference evidence="1 2" key="1">
    <citation type="submission" date="2019-03" db="EMBL/GenBank/DDBJ databases">
        <title>An improved genome assembly of the fluke Schistosoma japonicum.</title>
        <authorList>
            <person name="Hu W."/>
            <person name="Luo F."/>
            <person name="Yin M."/>
            <person name="Mo X."/>
            <person name="Sun C."/>
            <person name="Wu Q."/>
            <person name="Zhu B."/>
            <person name="Xiang M."/>
            <person name="Wang J."/>
            <person name="Wang Y."/>
            <person name="Zhang T."/>
            <person name="Xu B."/>
            <person name="Zheng H."/>
            <person name="Feng Z."/>
        </authorList>
    </citation>
    <scope>NUCLEOTIDE SEQUENCE [LARGE SCALE GENOMIC DNA]</scope>
    <source>
        <strain evidence="1">HuSjv2</strain>
        <tissue evidence="1">Worms</tissue>
    </source>
</reference>
<proteinExistence type="predicted"/>
<comment type="caution">
    <text evidence="1">The sequence shown here is derived from an EMBL/GenBank/DDBJ whole genome shotgun (WGS) entry which is preliminary data.</text>
</comment>
<protein>
    <submittedName>
        <fullName evidence="1">Uncharacterized protein</fullName>
    </submittedName>
</protein>
<organism evidence="1 2">
    <name type="scientific">Schistosoma japonicum</name>
    <name type="common">Blood fluke</name>
    <dbReference type="NCBI Taxonomy" id="6182"/>
    <lineage>
        <taxon>Eukaryota</taxon>
        <taxon>Metazoa</taxon>
        <taxon>Spiralia</taxon>
        <taxon>Lophotrochozoa</taxon>
        <taxon>Platyhelminthes</taxon>
        <taxon>Trematoda</taxon>
        <taxon>Digenea</taxon>
        <taxon>Strigeidida</taxon>
        <taxon>Schistosomatoidea</taxon>
        <taxon>Schistosomatidae</taxon>
        <taxon>Schistosoma</taxon>
    </lineage>
</organism>
<accession>A0A4Z2CLH8</accession>
<evidence type="ECO:0000313" key="2">
    <source>
        <dbReference type="Proteomes" id="UP000311919"/>
    </source>
</evidence>
<feature type="non-terminal residue" evidence="1">
    <location>
        <position position="1"/>
    </location>
</feature>
<dbReference type="AlphaFoldDB" id="A0A4Z2CLH8"/>
<gene>
    <name evidence="1" type="ORF">EWB00_010156</name>
</gene>
<keyword evidence="2" id="KW-1185">Reference proteome</keyword>
<dbReference type="EMBL" id="SKCS01000738">
    <property type="protein sequence ID" value="TNN04894.1"/>
    <property type="molecule type" value="Genomic_DNA"/>
</dbReference>